<evidence type="ECO:0000313" key="3">
    <source>
        <dbReference type="Proteomes" id="UP000060016"/>
    </source>
</evidence>
<evidence type="ECO:0000313" key="2">
    <source>
        <dbReference type="EMBL" id="AKV57990.1"/>
    </source>
</evidence>
<keyword evidence="1" id="KW-1133">Transmembrane helix</keyword>
<evidence type="ECO:0008006" key="4">
    <source>
        <dbReference type="Google" id="ProtNLM"/>
    </source>
</evidence>
<keyword evidence="3" id="KW-1185">Reference proteome</keyword>
<keyword evidence="1" id="KW-0472">Membrane</keyword>
<sequence>MLYLFLALLVGALIPVQTAANARLRLAVNNRPIVSALISFTVALTLAALATLILQGHVVPHFLSTPPPWAYLSGLFGATFVIGNILLFPKLGAVQTVVLPILGQVIMGLAIDHFGLFRGRQVDVSVWRLGGALVVLLGIAVVLRVLPLRRGTVPAAISEDPDLGASVWLYRLLGVAIGVGSAMQAAINGYVGTLAGSPLFASEINLLVGAVILLIAVLCTSPRQLVTPLKPAPWWMWLGGVVGAIFVIGGAGLTPILGTATTVIAFNAGTIASGQLMESVGAFGARRVPMDGVRLVGLAIIFAGVLMVRML</sequence>
<dbReference type="KEGG" id="crie:AK829_01055"/>
<proteinExistence type="predicted"/>
<evidence type="ECO:0000256" key="1">
    <source>
        <dbReference type="SAM" id="Phobius"/>
    </source>
</evidence>
<gene>
    <name evidence="2" type="ORF">AK829_01055</name>
</gene>
<feature type="transmembrane region" description="Helical" evidence="1">
    <location>
        <begin position="34"/>
        <end position="56"/>
    </location>
</feature>
<dbReference type="Pfam" id="PF04657">
    <property type="entry name" value="DMT_YdcZ"/>
    <property type="match status" value="2"/>
</dbReference>
<feature type="transmembrane region" description="Helical" evidence="1">
    <location>
        <begin position="238"/>
        <end position="271"/>
    </location>
</feature>
<dbReference type="Proteomes" id="UP000060016">
    <property type="component" value="Chromosome"/>
</dbReference>
<feature type="transmembrane region" description="Helical" evidence="1">
    <location>
        <begin position="93"/>
        <end position="114"/>
    </location>
</feature>
<name>A0A0K1R986_9CORY</name>
<feature type="transmembrane region" description="Helical" evidence="1">
    <location>
        <begin position="292"/>
        <end position="310"/>
    </location>
</feature>
<dbReference type="STRING" id="156976.AK829_01055"/>
<dbReference type="AlphaFoldDB" id="A0A0K1R986"/>
<feature type="transmembrane region" description="Helical" evidence="1">
    <location>
        <begin position="126"/>
        <end position="147"/>
    </location>
</feature>
<dbReference type="EMBL" id="CP012342">
    <property type="protein sequence ID" value="AKV57990.1"/>
    <property type="molecule type" value="Genomic_DNA"/>
</dbReference>
<dbReference type="GO" id="GO:0005886">
    <property type="term" value="C:plasma membrane"/>
    <property type="evidence" value="ECO:0007669"/>
    <property type="project" value="TreeGrafter"/>
</dbReference>
<dbReference type="PANTHER" id="PTHR34821:SF2">
    <property type="entry name" value="INNER MEMBRANE PROTEIN YDCZ"/>
    <property type="match status" value="1"/>
</dbReference>
<feature type="transmembrane region" description="Helical" evidence="1">
    <location>
        <begin position="167"/>
        <end position="187"/>
    </location>
</feature>
<feature type="transmembrane region" description="Helical" evidence="1">
    <location>
        <begin position="68"/>
        <end position="87"/>
    </location>
</feature>
<accession>A0A0K1R986</accession>
<dbReference type="InterPro" id="IPR006750">
    <property type="entry name" value="YdcZ"/>
</dbReference>
<dbReference type="RefSeq" id="WP_052203487.1">
    <property type="nucleotide sequence ID" value="NZ_CP012342.1"/>
</dbReference>
<dbReference type="PANTHER" id="PTHR34821">
    <property type="entry name" value="INNER MEMBRANE PROTEIN YDCZ"/>
    <property type="match status" value="1"/>
</dbReference>
<organism evidence="2 3">
    <name type="scientific">Corynebacterium riegelii</name>
    <dbReference type="NCBI Taxonomy" id="156976"/>
    <lineage>
        <taxon>Bacteria</taxon>
        <taxon>Bacillati</taxon>
        <taxon>Actinomycetota</taxon>
        <taxon>Actinomycetes</taxon>
        <taxon>Mycobacteriales</taxon>
        <taxon>Corynebacteriaceae</taxon>
        <taxon>Corynebacterium</taxon>
    </lineage>
</organism>
<protein>
    <recommendedName>
        <fullName evidence="4">EamA-like transporter family protein</fullName>
    </recommendedName>
</protein>
<feature type="transmembrane region" description="Helical" evidence="1">
    <location>
        <begin position="199"/>
        <end position="218"/>
    </location>
</feature>
<dbReference type="PATRIC" id="fig|156976.3.peg.203"/>
<keyword evidence="1" id="KW-0812">Transmembrane</keyword>
<reference evidence="2 3" key="1">
    <citation type="submission" date="2015-08" db="EMBL/GenBank/DDBJ databases">
        <authorList>
            <person name="Babu N.S."/>
            <person name="Beckwith C.J."/>
            <person name="Beseler K.G."/>
            <person name="Brison A."/>
            <person name="Carone J.V."/>
            <person name="Caskin T.P."/>
            <person name="Diamond M."/>
            <person name="Durham M.E."/>
            <person name="Foxe J.M."/>
            <person name="Go M."/>
            <person name="Henderson B.A."/>
            <person name="Jones I.B."/>
            <person name="McGettigan J.A."/>
            <person name="Micheletti S.J."/>
            <person name="Nasrallah M.E."/>
            <person name="Ortiz D."/>
            <person name="Piller C.R."/>
            <person name="Privatt S.R."/>
            <person name="Schneider S.L."/>
            <person name="Sharp S."/>
            <person name="Smith T.C."/>
            <person name="Stanton J.D."/>
            <person name="Ullery H.E."/>
            <person name="Wilson R.J."/>
            <person name="Serrano M.G."/>
            <person name="Buck G."/>
            <person name="Lee V."/>
            <person name="Wang Y."/>
            <person name="Carvalho R."/>
            <person name="Voegtly L."/>
            <person name="Shi R."/>
            <person name="Duckworth R."/>
            <person name="Johnson A."/>
            <person name="Loviza R."/>
            <person name="Walstead R."/>
            <person name="Shah Z."/>
            <person name="Kiflezghi M."/>
            <person name="Wade K."/>
            <person name="Ball S.L."/>
            <person name="Bradley K.W."/>
            <person name="Asai D.J."/>
            <person name="Bowman C.A."/>
            <person name="Russell D.A."/>
            <person name="Pope W.H."/>
            <person name="Jacobs-Sera D."/>
            <person name="Hendrix R.W."/>
            <person name="Hatfull G.F."/>
        </authorList>
    </citation>
    <scope>NUCLEOTIDE SEQUENCE [LARGE SCALE GENOMIC DNA]</scope>
    <source>
        <strain evidence="2 3">PUDD_83A45</strain>
    </source>
</reference>